<reference evidence="1" key="1">
    <citation type="submission" date="2022-10" db="EMBL/GenBank/DDBJ databases">
        <title>Genome sequence of Actinomyces israelii ATCC 10048.</title>
        <authorList>
            <person name="Watt R.M."/>
            <person name="Tong W.M."/>
        </authorList>
    </citation>
    <scope>NUCLEOTIDE SEQUENCE</scope>
    <source>
        <strain evidence="1">ATCC 10048</strain>
    </source>
</reference>
<dbReference type="EMBL" id="JAPTMY010000022">
    <property type="protein sequence ID" value="MCZ0858434.1"/>
    <property type="molecule type" value="Genomic_DNA"/>
</dbReference>
<comment type="caution">
    <text evidence="1">The sequence shown here is derived from an EMBL/GenBank/DDBJ whole genome shotgun (WGS) entry which is preliminary data.</text>
</comment>
<proteinExistence type="predicted"/>
<organism evidence="1 2">
    <name type="scientific">Actinomyces israelii</name>
    <dbReference type="NCBI Taxonomy" id="1659"/>
    <lineage>
        <taxon>Bacteria</taxon>
        <taxon>Bacillati</taxon>
        <taxon>Actinomycetota</taxon>
        <taxon>Actinomycetes</taxon>
        <taxon>Actinomycetales</taxon>
        <taxon>Actinomycetaceae</taxon>
        <taxon>Actinomyces</taxon>
    </lineage>
</organism>
<sequence>MMDSVGSACFGAAAVGLSQEEAEARFREIITGMESVDAGAGAPETWSPSALSGLVAMARVADRSGTTGARIVSGETEVRMTRHLAEEARRGRGAPSPRVVFGSVTGRVDRFMARDRRELGLIDEATGRPVTIRFSEDALPQVVGMVDRRVTVWGPLSCGTDGRKDVLTMEGFEVRRSPGADERLAVDDVAGSLGSDWTEGLSSVDWVREMRRG</sequence>
<accession>A0ABT4I9L0</accession>
<name>A0ABT4I9L0_9ACTO</name>
<evidence type="ECO:0000313" key="1">
    <source>
        <dbReference type="EMBL" id="MCZ0858434.1"/>
    </source>
</evidence>
<protein>
    <submittedName>
        <fullName evidence="1">Uncharacterized protein</fullName>
    </submittedName>
</protein>
<keyword evidence="2" id="KW-1185">Reference proteome</keyword>
<dbReference type="RefSeq" id="WP_268917830.1">
    <property type="nucleotide sequence ID" value="NZ_JAPTMY010000022.1"/>
</dbReference>
<gene>
    <name evidence="1" type="ORF">OHJ16_10310</name>
</gene>
<dbReference type="Proteomes" id="UP001072034">
    <property type="component" value="Unassembled WGS sequence"/>
</dbReference>
<evidence type="ECO:0000313" key="2">
    <source>
        <dbReference type="Proteomes" id="UP001072034"/>
    </source>
</evidence>